<dbReference type="AlphaFoldDB" id="A0A0P1ATJ6"/>
<sequence length="73" mass="8130">MKAGFVGNCDNLFAYGYNQRALSSIYTYSDHIKAATSKRFYGGVTGGRTIAIIKTTTYRRRRAMHAEKLTAST</sequence>
<evidence type="ECO:0000313" key="2">
    <source>
        <dbReference type="Proteomes" id="UP000054928"/>
    </source>
</evidence>
<protein>
    <submittedName>
        <fullName evidence="1">Uncharacterized protein</fullName>
    </submittedName>
</protein>
<accession>A0A0P1ATJ6</accession>
<name>A0A0P1ATJ6_PLAHL</name>
<dbReference type="RefSeq" id="XP_024581183.1">
    <property type="nucleotide sequence ID" value="XM_024730957.1"/>
</dbReference>
<dbReference type="GeneID" id="36396204"/>
<keyword evidence="2" id="KW-1185">Reference proteome</keyword>
<evidence type="ECO:0000313" key="1">
    <source>
        <dbReference type="EMBL" id="CEG44814.1"/>
    </source>
</evidence>
<dbReference type="Proteomes" id="UP000054928">
    <property type="component" value="Unassembled WGS sequence"/>
</dbReference>
<organism evidence="1 2">
    <name type="scientific">Plasmopara halstedii</name>
    <name type="common">Downy mildew of sunflower</name>
    <dbReference type="NCBI Taxonomy" id="4781"/>
    <lineage>
        <taxon>Eukaryota</taxon>
        <taxon>Sar</taxon>
        <taxon>Stramenopiles</taxon>
        <taxon>Oomycota</taxon>
        <taxon>Peronosporomycetes</taxon>
        <taxon>Peronosporales</taxon>
        <taxon>Peronosporaceae</taxon>
        <taxon>Plasmopara</taxon>
    </lineage>
</organism>
<reference evidence="2" key="1">
    <citation type="submission" date="2014-09" db="EMBL/GenBank/DDBJ databases">
        <authorList>
            <person name="Sharma Rahul"/>
            <person name="Thines Marco"/>
        </authorList>
    </citation>
    <scope>NUCLEOTIDE SEQUENCE [LARGE SCALE GENOMIC DNA]</scope>
</reference>
<dbReference type="EMBL" id="CCYD01001336">
    <property type="protein sequence ID" value="CEG44814.1"/>
    <property type="molecule type" value="Genomic_DNA"/>
</dbReference>
<proteinExistence type="predicted"/>